<organism evidence="2 3">
    <name type="scientific">Microbacterium trichothecenolyticum</name>
    <name type="common">Aureobacterium trichothecenolyticum</name>
    <dbReference type="NCBI Taxonomy" id="69370"/>
    <lineage>
        <taxon>Bacteria</taxon>
        <taxon>Bacillati</taxon>
        <taxon>Actinomycetota</taxon>
        <taxon>Actinomycetes</taxon>
        <taxon>Micrococcales</taxon>
        <taxon>Microbacteriaceae</taxon>
        <taxon>Microbacterium</taxon>
    </lineage>
</organism>
<comment type="caution">
    <text evidence="2">The sequence shown here is derived from an EMBL/GenBank/DDBJ whole genome shotgun (WGS) entry which is preliminary data.</text>
</comment>
<dbReference type="Proteomes" id="UP001226691">
    <property type="component" value="Unassembled WGS sequence"/>
</dbReference>
<name>A0ABU0TRI8_MICTR</name>
<dbReference type="Pfam" id="PF09860">
    <property type="entry name" value="DUF2087"/>
    <property type="match status" value="1"/>
</dbReference>
<sequence>MDLQPGEDNHLMNENAWRAVLAALADDRAREVYARIVLGQPVEDTLDAVPARKAQRIVDTLISAGLVMRTPQGYDAVADVFTRAMATAGSPARAEGVHRFLKDGRLVSYPSRADDRHALLVHLASRVLDAGETIAEKEINQRLSEVTDDTARIRRALVDEGLITRTPSGSQYSLAAR</sequence>
<dbReference type="InterPro" id="IPR018656">
    <property type="entry name" value="DUF2087"/>
</dbReference>
<evidence type="ECO:0000313" key="2">
    <source>
        <dbReference type="EMBL" id="MDQ1122070.1"/>
    </source>
</evidence>
<dbReference type="EMBL" id="JAUTBF010000001">
    <property type="protein sequence ID" value="MDQ1122070.1"/>
    <property type="molecule type" value="Genomic_DNA"/>
</dbReference>
<keyword evidence="3" id="KW-1185">Reference proteome</keyword>
<proteinExistence type="predicted"/>
<reference evidence="2 3" key="1">
    <citation type="submission" date="2023-07" db="EMBL/GenBank/DDBJ databases">
        <title>Functional and genomic diversity of the sorghum phyllosphere microbiome.</title>
        <authorList>
            <person name="Shade A."/>
        </authorList>
    </citation>
    <scope>NUCLEOTIDE SEQUENCE [LARGE SCALE GENOMIC DNA]</scope>
    <source>
        <strain evidence="2 3">SORGH_AS_1207</strain>
    </source>
</reference>
<feature type="domain" description="DUF2087" evidence="1">
    <location>
        <begin position="105"/>
        <end position="173"/>
    </location>
</feature>
<gene>
    <name evidence="2" type="ORF">QE412_000643</name>
</gene>
<protein>
    <recommendedName>
        <fullName evidence="1">DUF2087 domain-containing protein</fullName>
    </recommendedName>
</protein>
<evidence type="ECO:0000259" key="1">
    <source>
        <dbReference type="Pfam" id="PF09860"/>
    </source>
</evidence>
<accession>A0ABU0TRI8</accession>
<evidence type="ECO:0000313" key="3">
    <source>
        <dbReference type="Proteomes" id="UP001226691"/>
    </source>
</evidence>